<name>A0ABP6LBP9_9ACTN</name>
<evidence type="ECO:0000313" key="1">
    <source>
        <dbReference type="EMBL" id="GAA3035299.1"/>
    </source>
</evidence>
<reference evidence="2" key="1">
    <citation type="journal article" date="2019" name="Int. J. Syst. Evol. Microbiol.">
        <title>The Global Catalogue of Microorganisms (GCM) 10K type strain sequencing project: providing services to taxonomists for standard genome sequencing and annotation.</title>
        <authorList>
            <consortium name="The Broad Institute Genomics Platform"/>
            <consortium name="The Broad Institute Genome Sequencing Center for Infectious Disease"/>
            <person name="Wu L."/>
            <person name="Ma J."/>
        </authorList>
    </citation>
    <scope>NUCLEOTIDE SEQUENCE [LARGE SCALE GENOMIC DNA]</scope>
    <source>
        <strain evidence="2">JCM 9091</strain>
    </source>
</reference>
<protein>
    <recommendedName>
        <fullName evidence="3">Secreted protein</fullName>
    </recommendedName>
</protein>
<evidence type="ECO:0000313" key="2">
    <source>
        <dbReference type="Proteomes" id="UP001501532"/>
    </source>
</evidence>
<gene>
    <name evidence="1" type="ORF">GCM10010448_17010</name>
</gene>
<comment type="caution">
    <text evidence="1">The sequence shown here is derived from an EMBL/GenBank/DDBJ whole genome shotgun (WGS) entry which is preliminary data.</text>
</comment>
<sequence>MLLFGALRSGVRLARSASLVLHGYAHQVASVAQFTYDVLPGGVHDRVGDQLRHDESGRVASVLAHRPAGQPGACQLPGPCNGAGACGQLESETALGSRAWTQCCGTAAAEPVCGGVCS</sequence>
<organism evidence="1 2">
    <name type="scientific">Streptomyces glomeratus</name>
    <dbReference type="NCBI Taxonomy" id="284452"/>
    <lineage>
        <taxon>Bacteria</taxon>
        <taxon>Bacillati</taxon>
        <taxon>Actinomycetota</taxon>
        <taxon>Actinomycetes</taxon>
        <taxon>Kitasatosporales</taxon>
        <taxon>Streptomycetaceae</taxon>
        <taxon>Streptomyces</taxon>
    </lineage>
</organism>
<evidence type="ECO:0008006" key="3">
    <source>
        <dbReference type="Google" id="ProtNLM"/>
    </source>
</evidence>
<proteinExistence type="predicted"/>
<accession>A0ABP6LBP9</accession>
<keyword evidence="2" id="KW-1185">Reference proteome</keyword>
<dbReference type="Proteomes" id="UP001501532">
    <property type="component" value="Unassembled WGS sequence"/>
</dbReference>
<dbReference type="EMBL" id="BAAAUF010000012">
    <property type="protein sequence ID" value="GAA3035299.1"/>
    <property type="molecule type" value="Genomic_DNA"/>
</dbReference>